<evidence type="ECO:0000313" key="2">
    <source>
        <dbReference type="EMBL" id="MDS0896821.1"/>
    </source>
</evidence>
<reference evidence="2" key="1">
    <citation type="submission" date="2023-02" db="EMBL/GenBank/DDBJ databases">
        <title>Detection, antimicrobial susceptibility and genomic characterization of NDM-producing species of Morganellaceae, Yersiniaceae, and Enterobacteriaceae other than Klebsiella.</title>
        <authorList>
            <person name="Camargo C.H."/>
            <person name="Sacchi C.T."/>
            <person name="Campos K.R."/>
        </authorList>
    </citation>
    <scope>NUCLEOTIDE SEQUENCE</scope>
    <source>
        <strain evidence="2">1189_21</strain>
    </source>
</reference>
<dbReference type="InterPro" id="IPR025643">
    <property type="entry name" value="R2K_3"/>
</dbReference>
<evidence type="ECO:0000259" key="1">
    <source>
        <dbReference type="Pfam" id="PF14243"/>
    </source>
</evidence>
<protein>
    <submittedName>
        <fullName evidence="2">ATP-grasp domain-containing protein</fullName>
    </submittedName>
</protein>
<gene>
    <name evidence="2" type="ORF">OSC06_02470</name>
</gene>
<dbReference type="EMBL" id="JAPKIY010000003">
    <property type="protein sequence ID" value="MDS0896821.1"/>
    <property type="molecule type" value="Genomic_DNA"/>
</dbReference>
<dbReference type="RefSeq" id="WP_004239410.1">
    <property type="nucleotide sequence ID" value="NZ_BGLW01000001.1"/>
</dbReference>
<dbReference type="Pfam" id="PF14243">
    <property type="entry name" value="R2K_3"/>
    <property type="match status" value="1"/>
</dbReference>
<accession>A0AAE4F960</accession>
<sequence>MLNGQAFSADDNIPPVVREIADIITTPFFSVDITENTAGELRLIEIGDGQVSDIKEWDTEKFITLFSGAD</sequence>
<proteinExistence type="predicted"/>
<organism evidence="2 3">
    <name type="scientific">Morganella morganii</name>
    <name type="common">Proteus morganii</name>
    <dbReference type="NCBI Taxonomy" id="582"/>
    <lineage>
        <taxon>Bacteria</taxon>
        <taxon>Pseudomonadati</taxon>
        <taxon>Pseudomonadota</taxon>
        <taxon>Gammaproteobacteria</taxon>
        <taxon>Enterobacterales</taxon>
        <taxon>Morganellaceae</taxon>
        <taxon>Morganella</taxon>
    </lineage>
</organism>
<dbReference type="AlphaFoldDB" id="A0AAE4F960"/>
<evidence type="ECO:0000313" key="3">
    <source>
        <dbReference type="Proteomes" id="UP001182247"/>
    </source>
</evidence>
<feature type="domain" description="ATP-grasp" evidence="1">
    <location>
        <begin position="15"/>
        <end position="62"/>
    </location>
</feature>
<dbReference type="Proteomes" id="UP001182247">
    <property type="component" value="Unassembled WGS sequence"/>
</dbReference>
<comment type="caution">
    <text evidence="2">The sequence shown here is derived from an EMBL/GenBank/DDBJ whole genome shotgun (WGS) entry which is preliminary data.</text>
</comment>
<name>A0AAE4F960_MORMO</name>